<dbReference type="EMBL" id="KU176938">
    <property type="protein sequence ID" value="AMA06742.1"/>
    <property type="molecule type" value="Genomic_DNA"/>
</dbReference>
<reference evidence="1" key="1">
    <citation type="journal article" date="2016" name="PLoS ONE">
        <title>Mitochondrial Genome Analysis of Wild Rice (Oryza minuta) and Its Comparison with Other Related Species.</title>
        <authorList>
            <person name="Asaf S."/>
            <person name="Khan A.L."/>
            <person name="Khan A.R."/>
            <person name="Waqas M."/>
            <person name="Kang S.M."/>
            <person name="Khan M.A."/>
            <person name="Shahzad R."/>
            <person name="Seo C.W."/>
            <person name="Shin J.H."/>
            <person name="Lee I.J."/>
        </authorList>
    </citation>
    <scope>NUCLEOTIDE SEQUENCE</scope>
</reference>
<geneLocation type="mitochondrion" evidence="1"/>
<dbReference type="AlphaFoldDB" id="A0A141NBB3"/>
<sequence length="152" mass="17390">MSPKNTCPPHRLCVDSDTPIHCWIPASLRVSNDSNKSNQNPKPVLLLIPGFGVHAIWHWNAHFVPIALFLHNCPLSYIFFFSSLRGLSQTGCERDLCRPLFVNSENVGLRPFAPRLFRRNTKPRVVRSKTMLSRYGPPTLPFQLVFSEQYDT</sequence>
<dbReference type="EMBL" id="KU176938">
    <property type="protein sequence ID" value="AMA06713.1"/>
    <property type="molecule type" value="Genomic_DNA"/>
</dbReference>
<protein>
    <submittedName>
        <fullName evidence="1">Uncharacterized protein</fullName>
    </submittedName>
</protein>
<name>A0A141NBB3_ORYMI</name>
<accession>A0A141NBB3</accession>
<evidence type="ECO:0000313" key="1">
    <source>
        <dbReference type="EMBL" id="AMA06742.1"/>
    </source>
</evidence>
<organism evidence="1">
    <name type="scientific">Oryza minuta</name>
    <dbReference type="NCBI Taxonomy" id="63629"/>
    <lineage>
        <taxon>Eukaryota</taxon>
        <taxon>Viridiplantae</taxon>
        <taxon>Streptophyta</taxon>
        <taxon>Embryophyta</taxon>
        <taxon>Tracheophyta</taxon>
        <taxon>Spermatophyta</taxon>
        <taxon>Magnoliopsida</taxon>
        <taxon>Liliopsida</taxon>
        <taxon>Poales</taxon>
        <taxon>Poaceae</taxon>
        <taxon>BOP clade</taxon>
        <taxon>Oryzoideae</taxon>
        <taxon>Oryzeae</taxon>
        <taxon>Oryzinae</taxon>
        <taxon>Oryza</taxon>
    </lineage>
</organism>
<dbReference type="RefSeq" id="YP_009241995.1">
    <property type="nucleotide sequence ID" value="NC_029816.1"/>
</dbReference>
<dbReference type="RefSeq" id="YP_009242034.1">
    <property type="nucleotide sequence ID" value="NC_029816.1"/>
</dbReference>
<dbReference type="GeneID" id="27210800"/>
<proteinExistence type="predicted"/>
<keyword evidence="1" id="KW-0496">Mitochondrion</keyword>
<gene>
    <name evidence="1" type="primary">orf152a</name>
</gene>
<dbReference type="GeneID" id="27210862"/>